<feature type="compositionally biased region" description="Acidic residues" evidence="1">
    <location>
        <begin position="49"/>
        <end position="68"/>
    </location>
</feature>
<accession>A0AAD7GL71</accession>
<evidence type="ECO:0000256" key="1">
    <source>
        <dbReference type="SAM" id="MobiDB-lite"/>
    </source>
</evidence>
<dbReference type="Proteomes" id="UP001221757">
    <property type="component" value="Unassembled WGS sequence"/>
</dbReference>
<evidence type="ECO:0000313" key="3">
    <source>
        <dbReference type="EMBL" id="KAJ7694248.1"/>
    </source>
</evidence>
<dbReference type="EMBL" id="JARKIE010000043">
    <property type="protein sequence ID" value="KAJ7694248.1"/>
    <property type="molecule type" value="Genomic_DNA"/>
</dbReference>
<gene>
    <name evidence="3" type="ORF">B0H17DRAFT_1199495</name>
</gene>
<name>A0AAD7GL71_MYCRO</name>
<keyword evidence="2" id="KW-0472">Membrane</keyword>
<proteinExistence type="predicted"/>
<comment type="caution">
    <text evidence="3">The sequence shown here is derived from an EMBL/GenBank/DDBJ whole genome shotgun (WGS) entry which is preliminary data.</text>
</comment>
<dbReference type="AlphaFoldDB" id="A0AAD7GL71"/>
<sequence>MLITADAPDSSPKADSIFDNETPGLAPDSIVIAYDVSTTSTHFGLPLDSEGDDESDCEDLPDLIDAEPSEPASPPAPASTGEGIDKIAHEAVATALALRVFVPREAQEHDLASAPAEGQPPWMNLRDIEARWANTDAMGDAAIKAAHGLREISAGFRHDSLDPDAGGIVHELRIISLLHGVRDVHCNCVDGKYSVYTRKHFHTDHQLAQFLGWPGWVLVRMFVVHSRLLVVRHVILLLTNVRFIAVAPVLAAALLACRVLLLPLFAGTALRCAILLTDQAGGFFDVLEAP</sequence>
<keyword evidence="2" id="KW-0812">Transmembrane</keyword>
<feature type="transmembrane region" description="Helical" evidence="2">
    <location>
        <begin position="243"/>
        <end position="266"/>
    </location>
</feature>
<organism evidence="3 4">
    <name type="scientific">Mycena rosella</name>
    <name type="common">Pink bonnet</name>
    <name type="synonym">Agaricus rosellus</name>
    <dbReference type="NCBI Taxonomy" id="1033263"/>
    <lineage>
        <taxon>Eukaryota</taxon>
        <taxon>Fungi</taxon>
        <taxon>Dikarya</taxon>
        <taxon>Basidiomycota</taxon>
        <taxon>Agaricomycotina</taxon>
        <taxon>Agaricomycetes</taxon>
        <taxon>Agaricomycetidae</taxon>
        <taxon>Agaricales</taxon>
        <taxon>Marasmiineae</taxon>
        <taxon>Mycenaceae</taxon>
        <taxon>Mycena</taxon>
    </lineage>
</organism>
<keyword evidence="2" id="KW-1133">Transmembrane helix</keyword>
<feature type="region of interest" description="Disordered" evidence="1">
    <location>
        <begin position="1"/>
        <end position="25"/>
    </location>
</feature>
<protein>
    <submittedName>
        <fullName evidence="3">Uncharacterized protein</fullName>
    </submittedName>
</protein>
<evidence type="ECO:0000256" key="2">
    <source>
        <dbReference type="SAM" id="Phobius"/>
    </source>
</evidence>
<keyword evidence="4" id="KW-1185">Reference proteome</keyword>
<reference evidence="3" key="1">
    <citation type="submission" date="2023-03" db="EMBL/GenBank/DDBJ databases">
        <title>Massive genome expansion in bonnet fungi (Mycena s.s.) driven by repeated elements and novel gene families across ecological guilds.</title>
        <authorList>
            <consortium name="Lawrence Berkeley National Laboratory"/>
            <person name="Harder C.B."/>
            <person name="Miyauchi S."/>
            <person name="Viragh M."/>
            <person name="Kuo A."/>
            <person name="Thoen E."/>
            <person name="Andreopoulos B."/>
            <person name="Lu D."/>
            <person name="Skrede I."/>
            <person name="Drula E."/>
            <person name="Henrissat B."/>
            <person name="Morin E."/>
            <person name="Kohler A."/>
            <person name="Barry K."/>
            <person name="LaButti K."/>
            <person name="Morin E."/>
            <person name="Salamov A."/>
            <person name="Lipzen A."/>
            <person name="Mereny Z."/>
            <person name="Hegedus B."/>
            <person name="Baldrian P."/>
            <person name="Stursova M."/>
            <person name="Weitz H."/>
            <person name="Taylor A."/>
            <person name="Grigoriev I.V."/>
            <person name="Nagy L.G."/>
            <person name="Martin F."/>
            <person name="Kauserud H."/>
        </authorList>
    </citation>
    <scope>NUCLEOTIDE SEQUENCE</scope>
    <source>
        <strain evidence="3">CBHHK067</strain>
    </source>
</reference>
<feature type="region of interest" description="Disordered" evidence="1">
    <location>
        <begin position="42"/>
        <end position="82"/>
    </location>
</feature>
<evidence type="ECO:0000313" key="4">
    <source>
        <dbReference type="Proteomes" id="UP001221757"/>
    </source>
</evidence>